<dbReference type="RefSeq" id="WP_051570385.1">
    <property type="nucleotide sequence ID" value="NZ_KK073874.1"/>
</dbReference>
<feature type="domain" description="FAD-binding PCMH-type" evidence="6">
    <location>
        <begin position="31"/>
        <end position="202"/>
    </location>
</feature>
<dbReference type="HOGENOM" id="CLU_018354_10_0_11"/>
<keyword evidence="4" id="KW-0274">FAD</keyword>
<evidence type="ECO:0000256" key="3">
    <source>
        <dbReference type="ARBA" id="ARBA00022630"/>
    </source>
</evidence>
<dbReference type="InterPro" id="IPR006093">
    <property type="entry name" value="Oxy_OxRdtase_FAD_BS"/>
</dbReference>
<dbReference type="InterPro" id="IPR016166">
    <property type="entry name" value="FAD-bd_PCMH"/>
</dbReference>
<dbReference type="InterPro" id="IPR006094">
    <property type="entry name" value="Oxid_FAD_bind_N"/>
</dbReference>
<dbReference type="GO" id="GO:0071949">
    <property type="term" value="F:FAD binding"/>
    <property type="evidence" value="ECO:0007669"/>
    <property type="project" value="InterPro"/>
</dbReference>
<keyword evidence="8" id="KW-1185">Reference proteome</keyword>
<dbReference type="PANTHER" id="PTHR42973">
    <property type="entry name" value="BINDING OXIDOREDUCTASE, PUTATIVE (AFU_ORTHOLOGUE AFUA_1G17690)-RELATED"/>
    <property type="match status" value="1"/>
</dbReference>
<dbReference type="InterPro" id="IPR050416">
    <property type="entry name" value="FAD-linked_Oxidoreductase"/>
</dbReference>
<dbReference type="EMBL" id="JFBT01000001">
    <property type="protein sequence ID" value="EXG82234.1"/>
    <property type="molecule type" value="Genomic_DNA"/>
</dbReference>
<sequence length="438" mass="46490">MTPATLPKELDGKVVLPSDPRYRLLRSTYTRVSRPAMVVLPQSVTDVVVALRYARDSGLPIAVRSGGHGLSGRSSNDGGVVIDLSGLNEVRVLDRKTRLVRVGVGARWAEVAQALKPAGLAISSGDHGNVGVGGLATAGGVGWLVRDYGLTIDHVRAAEVVLADGRVVRTDAEHEPDLFWTVRGAGAGVGIVTAFEIEATELRDITVAQLTLAVDPDGSTLTRWAEHLARAPRQLSTAAMLMSHGRQAILSLTAVYAGTDAGRVRGAVMPLRKIGALLDQTQQSASHAALVSTAHLHPNLGQQPTDTTNGLLPTMTPDVARAITAAVTGPRPALMQLRSVGGAVNDVAADATAYAHRHSTVLVVGTVFPPHDRTTLDHIWRPIGAYTRGAYANFESRLDAAAFRRFYPGATGDRVLAMWRHHDPDGIFRSTLYPGTLS</sequence>
<dbReference type="PROSITE" id="PS51387">
    <property type="entry name" value="FAD_PCMH"/>
    <property type="match status" value="1"/>
</dbReference>
<evidence type="ECO:0000256" key="4">
    <source>
        <dbReference type="ARBA" id="ARBA00022827"/>
    </source>
</evidence>
<proteinExistence type="inferred from homology"/>
<dbReference type="Proteomes" id="UP000021053">
    <property type="component" value="Unassembled WGS sequence"/>
</dbReference>
<protein>
    <submittedName>
        <fullName evidence="7">FAD/FMN-dependent dehydrogenase</fullName>
    </submittedName>
</protein>
<name>A0A010ZU74_9ACTN</name>
<dbReference type="Gene3D" id="3.30.465.10">
    <property type="match status" value="1"/>
</dbReference>
<comment type="similarity">
    <text evidence="2">Belongs to the oxygen-dependent FAD-linked oxidoreductase family.</text>
</comment>
<dbReference type="PROSITE" id="PS00862">
    <property type="entry name" value="OX2_COVAL_FAD"/>
    <property type="match status" value="1"/>
</dbReference>
<dbReference type="AlphaFoldDB" id="A0A010ZU74"/>
<gene>
    <name evidence="7" type="ORF">CryarDRAFT_3395</name>
</gene>
<dbReference type="GO" id="GO:0016491">
    <property type="term" value="F:oxidoreductase activity"/>
    <property type="evidence" value="ECO:0007669"/>
    <property type="project" value="UniProtKB-KW"/>
</dbReference>
<comment type="cofactor">
    <cofactor evidence="1">
        <name>FAD</name>
        <dbReference type="ChEBI" id="CHEBI:57692"/>
    </cofactor>
</comment>
<dbReference type="Gene3D" id="3.40.462.20">
    <property type="match status" value="1"/>
</dbReference>
<organism evidence="7 8">
    <name type="scientific">Cryptosporangium arvum DSM 44712</name>
    <dbReference type="NCBI Taxonomy" id="927661"/>
    <lineage>
        <taxon>Bacteria</taxon>
        <taxon>Bacillati</taxon>
        <taxon>Actinomycetota</taxon>
        <taxon>Actinomycetes</taxon>
        <taxon>Cryptosporangiales</taxon>
        <taxon>Cryptosporangiaceae</taxon>
        <taxon>Cryptosporangium</taxon>
    </lineage>
</organism>
<evidence type="ECO:0000256" key="5">
    <source>
        <dbReference type="ARBA" id="ARBA00023002"/>
    </source>
</evidence>
<dbReference type="InterPro" id="IPR036318">
    <property type="entry name" value="FAD-bd_PCMH-like_sf"/>
</dbReference>
<accession>A0A010ZU74</accession>
<dbReference type="SUPFAM" id="SSF56176">
    <property type="entry name" value="FAD-binding/transporter-associated domain-like"/>
    <property type="match status" value="1"/>
</dbReference>
<dbReference type="Gene3D" id="3.30.43.10">
    <property type="entry name" value="Uridine Diphospho-n-acetylenolpyruvylglucosamine Reductase, domain 2"/>
    <property type="match status" value="1"/>
</dbReference>
<dbReference type="InterPro" id="IPR016169">
    <property type="entry name" value="FAD-bd_PCMH_sub2"/>
</dbReference>
<evidence type="ECO:0000256" key="2">
    <source>
        <dbReference type="ARBA" id="ARBA00005466"/>
    </source>
</evidence>
<evidence type="ECO:0000313" key="7">
    <source>
        <dbReference type="EMBL" id="EXG82234.1"/>
    </source>
</evidence>
<dbReference type="PANTHER" id="PTHR42973:SF39">
    <property type="entry name" value="FAD-BINDING PCMH-TYPE DOMAIN-CONTAINING PROTEIN"/>
    <property type="match status" value="1"/>
</dbReference>
<dbReference type="Pfam" id="PF01565">
    <property type="entry name" value="FAD_binding_4"/>
    <property type="match status" value="1"/>
</dbReference>
<keyword evidence="5" id="KW-0560">Oxidoreductase</keyword>
<dbReference type="InterPro" id="IPR016167">
    <property type="entry name" value="FAD-bd_PCMH_sub1"/>
</dbReference>
<evidence type="ECO:0000256" key="1">
    <source>
        <dbReference type="ARBA" id="ARBA00001974"/>
    </source>
</evidence>
<reference evidence="7 8" key="1">
    <citation type="submission" date="2013-07" db="EMBL/GenBank/DDBJ databases">
        <authorList>
            <consortium name="DOE Joint Genome Institute"/>
            <person name="Eisen J."/>
            <person name="Huntemann M."/>
            <person name="Han J."/>
            <person name="Chen A."/>
            <person name="Kyrpides N."/>
            <person name="Mavromatis K."/>
            <person name="Markowitz V."/>
            <person name="Palaniappan K."/>
            <person name="Ivanova N."/>
            <person name="Schaumberg A."/>
            <person name="Pati A."/>
            <person name="Liolios K."/>
            <person name="Nordberg H.P."/>
            <person name="Cantor M.N."/>
            <person name="Hua S.X."/>
            <person name="Woyke T."/>
        </authorList>
    </citation>
    <scope>NUCLEOTIDE SEQUENCE [LARGE SCALE GENOMIC DNA]</scope>
    <source>
        <strain evidence="7 8">DSM 44712</strain>
    </source>
</reference>
<evidence type="ECO:0000259" key="6">
    <source>
        <dbReference type="PROSITE" id="PS51387"/>
    </source>
</evidence>
<keyword evidence="3" id="KW-0285">Flavoprotein</keyword>
<comment type="caution">
    <text evidence="7">The sequence shown here is derived from an EMBL/GenBank/DDBJ whole genome shotgun (WGS) entry which is preliminary data.</text>
</comment>
<dbReference type="OrthoDB" id="9775082at2"/>
<dbReference type="PATRIC" id="fig|927661.3.peg.3353"/>
<evidence type="ECO:0000313" key="8">
    <source>
        <dbReference type="Proteomes" id="UP000021053"/>
    </source>
</evidence>